<keyword evidence="5 9" id="KW-0808">Transferase</keyword>
<organism evidence="10 11">
    <name type="scientific">Candidatus Solincola sediminis</name>
    <dbReference type="NCBI Taxonomy" id="1797199"/>
    <lineage>
        <taxon>Bacteria</taxon>
        <taxon>Bacillati</taxon>
        <taxon>Actinomycetota</taxon>
        <taxon>Candidatus Geothermincolia</taxon>
        <taxon>Candidatus Geothermincolales</taxon>
        <taxon>Candidatus Geothermincolaceae</taxon>
        <taxon>Candidatus Solincola</taxon>
    </lineage>
</organism>
<feature type="binding site" evidence="9">
    <location>
        <begin position="199"/>
        <end position="201"/>
    </location>
    <ligand>
        <name>iminosuccinate</name>
        <dbReference type="ChEBI" id="CHEBI:77875"/>
    </ligand>
</feature>
<reference evidence="10 11" key="1">
    <citation type="journal article" date="2016" name="Nat. Commun.">
        <title>Thousands of microbial genomes shed light on interconnected biogeochemical processes in an aquifer system.</title>
        <authorList>
            <person name="Anantharaman K."/>
            <person name="Brown C.T."/>
            <person name="Hug L.A."/>
            <person name="Sharon I."/>
            <person name="Castelle C.J."/>
            <person name="Probst A.J."/>
            <person name="Thomas B.C."/>
            <person name="Singh A."/>
            <person name="Wilkins M.J."/>
            <person name="Karaoz U."/>
            <person name="Brodie E.L."/>
            <person name="Williams K.H."/>
            <person name="Hubbard S.S."/>
            <person name="Banfield J.F."/>
        </authorList>
    </citation>
    <scope>NUCLEOTIDE SEQUENCE [LARGE SCALE GENOMIC DNA]</scope>
</reference>
<dbReference type="EC" id="2.5.1.72" evidence="2 9"/>
<protein>
    <recommendedName>
        <fullName evidence="2 9">Quinolinate synthase</fullName>
        <ecNumber evidence="2 9">2.5.1.72</ecNumber>
    </recommendedName>
</protein>
<feature type="binding site" evidence="9">
    <location>
        <position position="130"/>
    </location>
    <ligand>
        <name>iminosuccinate</name>
        <dbReference type="ChEBI" id="CHEBI:77875"/>
    </ligand>
</feature>
<sequence>MVDEADLVGRIAALKKERNAVILAHNYQRPEVQDIGDFVGDSLGLAQKAAETEAEIIVFCGVHFMAETASILNPQKIILLPEIEAGCPMADMVTPAALIEERRRHPQAAVVAYVNTTAAVKAESDYCCTSANAVEVVKAVPQDEIIFIPDGNLARYVASKVEDKRIIPWHGFCHVHQGITPDDIKKARESHPEAEVITHPECTQEVIALADHVRSTSGMVQAALSSPAGEFIVATEAGMLHPLSKAVPGKNFFVPPGQHLCPNMKLTTLSKVLRSLETLEPPVQVPEEIRVKALKAVECMLELGRP</sequence>
<dbReference type="Pfam" id="PF02445">
    <property type="entry name" value="NadA"/>
    <property type="match status" value="1"/>
</dbReference>
<feature type="binding site" evidence="9">
    <location>
        <position position="216"/>
    </location>
    <ligand>
        <name>iminosuccinate</name>
        <dbReference type="ChEBI" id="CHEBI:77875"/>
    </ligand>
</feature>
<comment type="subcellular location">
    <subcellularLocation>
        <location evidence="9">Cytoplasm</location>
    </subcellularLocation>
</comment>
<dbReference type="UniPathway" id="UPA00253">
    <property type="reaction ID" value="UER00327"/>
</dbReference>
<dbReference type="Proteomes" id="UP000177876">
    <property type="component" value="Unassembled WGS sequence"/>
</dbReference>
<feature type="binding site" evidence="9">
    <location>
        <position position="261"/>
    </location>
    <ligand>
        <name>[4Fe-4S] cluster</name>
        <dbReference type="ChEBI" id="CHEBI:49883"/>
    </ligand>
</feature>
<feature type="binding site" evidence="9">
    <location>
        <position position="173"/>
    </location>
    <ligand>
        <name>[4Fe-4S] cluster</name>
        <dbReference type="ChEBI" id="CHEBI:49883"/>
    </ligand>
</feature>
<accession>A0A1F2WRG3</accession>
<dbReference type="PANTHER" id="PTHR30573">
    <property type="entry name" value="QUINOLINATE SYNTHETASE A"/>
    <property type="match status" value="1"/>
</dbReference>
<dbReference type="GO" id="GO:0005737">
    <property type="term" value="C:cytoplasm"/>
    <property type="evidence" value="ECO:0007669"/>
    <property type="project" value="UniProtKB-SubCell"/>
</dbReference>
<dbReference type="PANTHER" id="PTHR30573:SF0">
    <property type="entry name" value="QUINOLINATE SYNTHASE, CHLOROPLASTIC"/>
    <property type="match status" value="1"/>
</dbReference>
<dbReference type="SUPFAM" id="SSF142754">
    <property type="entry name" value="NadA-like"/>
    <property type="match status" value="1"/>
</dbReference>
<evidence type="ECO:0000256" key="2">
    <source>
        <dbReference type="ARBA" id="ARBA00012669"/>
    </source>
</evidence>
<dbReference type="GO" id="GO:0034628">
    <property type="term" value="P:'de novo' NAD+ biosynthetic process from L-aspartate"/>
    <property type="evidence" value="ECO:0007669"/>
    <property type="project" value="TreeGrafter"/>
</dbReference>
<dbReference type="HAMAP" id="MF_00568">
    <property type="entry name" value="NadA_type2"/>
    <property type="match status" value="1"/>
</dbReference>
<dbReference type="EMBL" id="MELK01000016">
    <property type="protein sequence ID" value="OFW59425.1"/>
    <property type="molecule type" value="Genomic_DNA"/>
</dbReference>
<dbReference type="NCBIfam" id="NF006879">
    <property type="entry name" value="PRK09375.1-4"/>
    <property type="match status" value="1"/>
</dbReference>
<feature type="binding site" evidence="9">
    <location>
        <position position="42"/>
    </location>
    <ligand>
        <name>iminosuccinate</name>
        <dbReference type="ChEBI" id="CHEBI:77875"/>
    </ligand>
</feature>
<dbReference type="GO" id="GO:0051539">
    <property type="term" value="F:4 iron, 4 sulfur cluster binding"/>
    <property type="evidence" value="ECO:0007669"/>
    <property type="project" value="UniProtKB-KW"/>
</dbReference>
<keyword evidence="6 9" id="KW-0479">Metal-binding</keyword>
<dbReference type="NCBIfam" id="TIGR00550">
    <property type="entry name" value="nadA"/>
    <property type="match status" value="1"/>
</dbReference>
<keyword evidence="4 9" id="KW-0662">Pyridine nucleotide biosynthesis</keyword>
<comment type="cofactor">
    <cofactor evidence="9">
        <name>[4Fe-4S] cluster</name>
        <dbReference type="ChEBI" id="CHEBI:49883"/>
    </cofactor>
    <text evidence="9">Binds 1 [4Fe-4S] cluster per subunit.</text>
</comment>
<name>A0A1F2WRG3_9ACTN</name>
<feature type="binding site" evidence="9">
    <location>
        <begin position="113"/>
        <end position="115"/>
    </location>
    <ligand>
        <name>iminosuccinate</name>
        <dbReference type="ChEBI" id="CHEBI:77875"/>
    </ligand>
</feature>
<evidence type="ECO:0000256" key="7">
    <source>
        <dbReference type="ARBA" id="ARBA00023004"/>
    </source>
</evidence>
<dbReference type="GO" id="GO:0046872">
    <property type="term" value="F:metal ion binding"/>
    <property type="evidence" value="ECO:0007669"/>
    <property type="project" value="UniProtKB-KW"/>
</dbReference>
<dbReference type="InterPro" id="IPR023066">
    <property type="entry name" value="Quinolinate_synth_type2"/>
</dbReference>
<keyword evidence="8 9" id="KW-0411">Iron-sulfur</keyword>
<keyword evidence="9" id="KW-0963">Cytoplasm</keyword>
<keyword evidence="3 9" id="KW-0004">4Fe-4S</keyword>
<evidence type="ECO:0000256" key="9">
    <source>
        <dbReference type="HAMAP-Rule" id="MF_00568"/>
    </source>
</evidence>
<comment type="function">
    <text evidence="9">Catalyzes the condensation of iminoaspartate with dihydroxyacetone phosphate to form quinolinate.</text>
</comment>
<comment type="caution">
    <text evidence="10">The sequence shown here is derived from an EMBL/GenBank/DDBJ whole genome shotgun (WGS) entry which is preliminary data.</text>
</comment>
<gene>
    <name evidence="9" type="primary">nadA</name>
    <name evidence="10" type="ORF">A2Y75_11300</name>
</gene>
<dbReference type="InterPro" id="IPR003473">
    <property type="entry name" value="NadA"/>
</dbReference>
<evidence type="ECO:0000256" key="8">
    <source>
        <dbReference type="ARBA" id="ARBA00023014"/>
    </source>
</evidence>
<comment type="pathway">
    <text evidence="1 9">Cofactor biosynthesis; NAD(+) biosynthesis; quinolinate from iminoaspartate: step 1/1.</text>
</comment>
<evidence type="ECO:0000313" key="11">
    <source>
        <dbReference type="Proteomes" id="UP000177876"/>
    </source>
</evidence>
<dbReference type="Gene3D" id="3.40.50.10800">
    <property type="entry name" value="NadA-like"/>
    <property type="match status" value="3"/>
</dbReference>
<dbReference type="NCBIfam" id="NF006878">
    <property type="entry name" value="PRK09375.1-2"/>
    <property type="match status" value="1"/>
</dbReference>
<evidence type="ECO:0000256" key="6">
    <source>
        <dbReference type="ARBA" id="ARBA00022723"/>
    </source>
</evidence>
<dbReference type="STRING" id="1797197.A2Y75_11300"/>
<comment type="similarity">
    <text evidence="9">Belongs to the quinolinate synthase family. Type 2 subfamily.</text>
</comment>
<evidence type="ECO:0000256" key="3">
    <source>
        <dbReference type="ARBA" id="ARBA00022485"/>
    </source>
</evidence>
<dbReference type="GO" id="GO:0008987">
    <property type="term" value="F:quinolinate synthetase A activity"/>
    <property type="evidence" value="ECO:0007669"/>
    <property type="project" value="UniProtKB-UniRule"/>
</dbReference>
<evidence type="ECO:0000256" key="4">
    <source>
        <dbReference type="ARBA" id="ARBA00022642"/>
    </source>
</evidence>
<proteinExistence type="inferred from homology"/>
<evidence type="ECO:0000313" key="10">
    <source>
        <dbReference type="EMBL" id="OFW59425.1"/>
    </source>
</evidence>
<comment type="catalytic activity">
    <reaction evidence="9">
        <text>iminosuccinate + dihydroxyacetone phosphate = quinolinate + phosphate + 2 H2O + H(+)</text>
        <dbReference type="Rhea" id="RHEA:25888"/>
        <dbReference type="ChEBI" id="CHEBI:15377"/>
        <dbReference type="ChEBI" id="CHEBI:15378"/>
        <dbReference type="ChEBI" id="CHEBI:29959"/>
        <dbReference type="ChEBI" id="CHEBI:43474"/>
        <dbReference type="ChEBI" id="CHEBI:57642"/>
        <dbReference type="ChEBI" id="CHEBI:77875"/>
        <dbReference type="EC" id="2.5.1.72"/>
    </reaction>
</comment>
<feature type="binding site" evidence="9">
    <location>
        <position position="87"/>
    </location>
    <ligand>
        <name>[4Fe-4S] cluster</name>
        <dbReference type="ChEBI" id="CHEBI:49883"/>
    </ligand>
</feature>
<evidence type="ECO:0000256" key="1">
    <source>
        <dbReference type="ARBA" id="ARBA00005065"/>
    </source>
</evidence>
<feature type="binding site" evidence="9">
    <location>
        <position position="25"/>
    </location>
    <ligand>
        <name>iminosuccinate</name>
        <dbReference type="ChEBI" id="CHEBI:77875"/>
    </ligand>
</feature>
<keyword evidence="7 9" id="KW-0408">Iron</keyword>
<dbReference type="InterPro" id="IPR036094">
    <property type="entry name" value="NadA_sf"/>
</dbReference>
<dbReference type="AlphaFoldDB" id="A0A1F2WRG3"/>
<evidence type="ECO:0000256" key="5">
    <source>
        <dbReference type="ARBA" id="ARBA00022679"/>
    </source>
</evidence>